<feature type="transmembrane region" description="Helical" evidence="11">
    <location>
        <begin position="350"/>
        <end position="368"/>
    </location>
</feature>
<reference evidence="12" key="1">
    <citation type="submission" date="2023-03" db="EMBL/GenBank/DDBJ databases">
        <title>Chromosome-level genomes of two armyworms, Mythimna separata and Mythimna loreyi, provide insights into the biosynthesis and reception of sex pheromones.</title>
        <authorList>
            <person name="Zhao H."/>
        </authorList>
    </citation>
    <scope>NUCLEOTIDE SEQUENCE</scope>
    <source>
        <strain evidence="12">BeijingLab</strain>
        <tissue evidence="12">Pupa</tissue>
    </source>
</reference>
<dbReference type="EMBL" id="JARGEI010000012">
    <property type="protein sequence ID" value="KAJ8722791.1"/>
    <property type="molecule type" value="Genomic_DNA"/>
</dbReference>
<dbReference type="GO" id="GO:0008203">
    <property type="term" value="P:cholesterol metabolic process"/>
    <property type="evidence" value="ECO:0007669"/>
    <property type="project" value="TreeGrafter"/>
</dbReference>
<keyword evidence="13" id="KW-1185">Reference proteome</keyword>
<feature type="transmembrane region" description="Helical" evidence="11">
    <location>
        <begin position="268"/>
        <end position="292"/>
    </location>
</feature>
<protein>
    <recommendedName>
        <fullName evidence="9">O-acyltransferase</fullName>
    </recommendedName>
</protein>
<keyword evidence="6 11" id="KW-1133">Transmembrane helix</keyword>
<evidence type="ECO:0000313" key="13">
    <source>
        <dbReference type="Proteomes" id="UP001231518"/>
    </source>
</evidence>
<keyword evidence="8 9" id="KW-0012">Acyltransferase</keyword>
<comment type="caution">
    <text evidence="12">The sequence shown here is derived from an EMBL/GenBank/DDBJ whole genome shotgun (WGS) entry which is preliminary data.</text>
</comment>
<feature type="transmembrane region" description="Helical" evidence="11">
    <location>
        <begin position="407"/>
        <end position="424"/>
    </location>
</feature>
<dbReference type="PANTHER" id="PTHR10408:SF8">
    <property type="entry name" value="O-ACYLTRANSFERASE"/>
    <property type="match status" value="1"/>
</dbReference>
<dbReference type="Proteomes" id="UP001231518">
    <property type="component" value="Chromosome 15"/>
</dbReference>
<feature type="transmembrane region" description="Helical" evidence="11">
    <location>
        <begin position="130"/>
        <end position="153"/>
    </location>
</feature>
<evidence type="ECO:0000256" key="7">
    <source>
        <dbReference type="ARBA" id="ARBA00023136"/>
    </source>
</evidence>
<keyword evidence="3 9" id="KW-0808">Transferase</keyword>
<feature type="active site" evidence="10">
    <location>
        <position position="364"/>
    </location>
</feature>
<evidence type="ECO:0000256" key="6">
    <source>
        <dbReference type="ARBA" id="ARBA00022989"/>
    </source>
</evidence>
<feature type="transmembrane region" description="Helical" evidence="11">
    <location>
        <begin position="97"/>
        <end position="118"/>
    </location>
</feature>
<evidence type="ECO:0000256" key="10">
    <source>
        <dbReference type="PIRSR" id="PIRSR000439-1"/>
    </source>
</evidence>
<evidence type="ECO:0000256" key="1">
    <source>
        <dbReference type="ARBA" id="ARBA00004477"/>
    </source>
</evidence>
<evidence type="ECO:0000256" key="4">
    <source>
        <dbReference type="ARBA" id="ARBA00022692"/>
    </source>
</evidence>
<evidence type="ECO:0000256" key="2">
    <source>
        <dbReference type="ARBA" id="ARBA00009010"/>
    </source>
</evidence>
<feature type="transmembrane region" description="Helical" evidence="11">
    <location>
        <begin position="226"/>
        <end position="248"/>
    </location>
</feature>
<dbReference type="PIRSF" id="PIRSF000439">
    <property type="entry name" value="Oat_ACAT_DAG_ARE"/>
    <property type="match status" value="1"/>
</dbReference>
<evidence type="ECO:0000256" key="3">
    <source>
        <dbReference type="ARBA" id="ARBA00022679"/>
    </source>
</evidence>
<comment type="similarity">
    <text evidence="2 9">Belongs to the membrane-bound acyltransferase family. Sterol o-acyltransferase subfamily.</text>
</comment>
<keyword evidence="5 9" id="KW-0256">Endoplasmic reticulum</keyword>
<feature type="transmembrane region" description="Helical" evidence="11">
    <location>
        <begin position="374"/>
        <end position="395"/>
    </location>
</feature>
<gene>
    <name evidence="12" type="ORF">PYW07_003971</name>
</gene>
<dbReference type="InterPro" id="IPR014371">
    <property type="entry name" value="Oat_ACAT_DAG_ARE"/>
</dbReference>
<evidence type="ECO:0000256" key="5">
    <source>
        <dbReference type="ARBA" id="ARBA00022824"/>
    </source>
</evidence>
<evidence type="ECO:0000256" key="8">
    <source>
        <dbReference type="ARBA" id="ARBA00023315"/>
    </source>
</evidence>
<accession>A0AAD8DUL9</accession>
<dbReference type="InterPro" id="IPR004299">
    <property type="entry name" value="MBOAT_fam"/>
</dbReference>
<proteinExistence type="inferred from homology"/>
<dbReference type="GO" id="GO:0008374">
    <property type="term" value="F:O-acyltransferase activity"/>
    <property type="evidence" value="ECO:0007669"/>
    <property type="project" value="InterPro"/>
</dbReference>
<dbReference type="AlphaFoldDB" id="A0AAD8DUL9"/>
<comment type="subcellular location">
    <subcellularLocation>
        <location evidence="1 9">Endoplasmic reticulum membrane</location>
        <topology evidence="1 9">Multi-pass membrane protein</topology>
    </subcellularLocation>
</comment>
<feature type="transmembrane region" description="Helical" evidence="11">
    <location>
        <begin position="50"/>
        <end position="72"/>
    </location>
</feature>
<dbReference type="PANTHER" id="PTHR10408">
    <property type="entry name" value="STEROL O-ACYLTRANSFERASE"/>
    <property type="match status" value="1"/>
</dbReference>
<keyword evidence="7 9" id="KW-0472">Membrane</keyword>
<evidence type="ECO:0000256" key="11">
    <source>
        <dbReference type="SAM" id="Phobius"/>
    </source>
</evidence>
<organism evidence="12 13">
    <name type="scientific">Mythimna separata</name>
    <name type="common">Oriental armyworm</name>
    <name type="synonym">Pseudaletia separata</name>
    <dbReference type="NCBI Taxonomy" id="271217"/>
    <lineage>
        <taxon>Eukaryota</taxon>
        <taxon>Metazoa</taxon>
        <taxon>Ecdysozoa</taxon>
        <taxon>Arthropoda</taxon>
        <taxon>Hexapoda</taxon>
        <taxon>Insecta</taxon>
        <taxon>Pterygota</taxon>
        <taxon>Neoptera</taxon>
        <taxon>Endopterygota</taxon>
        <taxon>Lepidoptera</taxon>
        <taxon>Glossata</taxon>
        <taxon>Ditrysia</taxon>
        <taxon>Noctuoidea</taxon>
        <taxon>Noctuidae</taxon>
        <taxon>Noctuinae</taxon>
        <taxon>Hadenini</taxon>
        <taxon>Mythimna</taxon>
    </lineage>
</organism>
<evidence type="ECO:0000313" key="12">
    <source>
        <dbReference type="EMBL" id="KAJ8722791.1"/>
    </source>
</evidence>
<dbReference type="GO" id="GO:0005789">
    <property type="term" value="C:endoplasmic reticulum membrane"/>
    <property type="evidence" value="ECO:0007669"/>
    <property type="project" value="UniProtKB-SubCell"/>
</dbReference>
<dbReference type="Pfam" id="PF03062">
    <property type="entry name" value="MBOAT"/>
    <property type="match status" value="1"/>
</dbReference>
<name>A0AAD8DUL9_MYTSE</name>
<sequence length="471" mass="54429">MTENGVRNRRKKVKQNGEAIHEEEKKEYEEFAIRESPLTVLLDSSLHIRAIYHIFVVILLVLICDTVIFDLVESGKINIGLSVIADGFGDIRRGIKLWAYDLFVSMSFYPLLIVYSWIGAISRKYPVLRSTVVTLGVGGFLALEMAVAAVPVFELGRKHLELGSSVAVTCEMFRFMMKLVAIASACGPRCLNGNTPLPTFKHFIYFMFAPTLLYRDQYPRTKKIRWGVVVFHLLEVAAIIFYNCFLWERFIMPYWSDYGKEKTVEAGMVVRGMFACVLPGVISFLCGFYCMLHAWLNAWSEMLKFGDRLFYEEWWTTSRFSLYYRRWNRVVHSWLRDHIYLPLAPYSGRALATFIVFFVSSIAHELVLALSFGFFYPVLLVEFGVLGVIMVPLTATAGRRFPNAFNLLMWLGFFIGNGILWSLYPMEFFARRNCPPSENDSFFIPKSWTCPEVILKPNWTFQNPLRIFYAN</sequence>
<keyword evidence="4 11" id="KW-0812">Transmembrane</keyword>
<evidence type="ECO:0000256" key="9">
    <source>
        <dbReference type="PIRNR" id="PIRNR000439"/>
    </source>
</evidence>